<feature type="chain" id="PRO_5003943301" evidence="1">
    <location>
        <begin position="25"/>
        <end position="181"/>
    </location>
</feature>
<feature type="signal peptide" evidence="1">
    <location>
        <begin position="1"/>
        <end position="24"/>
    </location>
</feature>
<accession>L0H3Q8</accession>
<dbReference type="eggNOG" id="ENOG5032QV6">
    <property type="taxonomic scope" value="Bacteria"/>
</dbReference>
<protein>
    <submittedName>
        <fullName evidence="2">Uncharacterized protein</fullName>
    </submittedName>
</protein>
<dbReference type="Proteomes" id="UP000010816">
    <property type="component" value="Chromosome"/>
</dbReference>
<keyword evidence="1" id="KW-0732">Signal</keyword>
<evidence type="ECO:0000256" key="1">
    <source>
        <dbReference type="SAM" id="SignalP"/>
    </source>
</evidence>
<dbReference type="KEGG" id="tmb:Thimo_3567"/>
<dbReference type="AlphaFoldDB" id="L0H3Q8"/>
<keyword evidence="3" id="KW-1185">Reference proteome</keyword>
<gene>
    <name evidence="2" type="ORF">Thimo_3567</name>
</gene>
<reference evidence="2 3" key="1">
    <citation type="submission" date="2011-09" db="EMBL/GenBank/DDBJ databases">
        <title>Complete sequence of chromosome of Thioflavicoccus mobilis 8321.</title>
        <authorList>
            <consortium name="US DOE Joint Genome Institute"/>
            <person name="Lucas S."/>
            <person name="Han J."/>
            <person name="Lapidus A."/>
            <person name="Cheng J.-F."/>
            <person name="Goodwin L."/>
            <person name="Pitluck S."/>
            <person name="Peters L."/>
            <person name="Ovchinnikova G."/>
            <person name="Lu M."/>
            <person name="Detter J.C."/>
            <person name="Han C."/>
            <person name="Tapia R."/>
            <person name="Land M."/>
            <person name="Hauser L."/>
            <person name="Kyrpides N."/>
            <person name="Ivanova N."/>
            <person name="Pagani I."/>
            <person name="Vogl K."/>
            <person name="Liu Z."/>
            <person name="Imhoff J."/>
            <person name="Thiel V."/>
            <person name="Frigaard N.-U."/>
            <person name="Bryant D."/>
            <person name="Woyke T."/>
        </authorList>
    </citation>
    <scope>NUCLEOTIDE SEQUENCE [LARGE SCALE GENOMIC DNA]</scope>
    <source>
        <strain evidence="2 3">8321</strain>
    </source>
</reference>
<proteinExistence type="predicted"/>
<sequence>MDMKRPFSAAVFAMAFITAGFLQAAQAEDAHTGTATTELQYVHAVQENGSPDTGHDADCEKQLSDENSRFVGMSVRTTYEINTSTNMMSAESTFPAPQSMEPLELTVELSSLGISDVYAFGTFKPSMVPEAYAILFSIDHEFEDATSTFVIYGPEGEGYNCVISSSEDADSSAVAGKFKEE</sequence>
<dbReference type="EMBL" id="CP003051">
    <property type="protein sequence ID" value="AGA92224.1"/>
    <property type="molecule type" value="Genomic_DNA"/>
</dbReference>
<organism evidence="2 3">
    <name type="scientific">Thioflavicoccus mobilis 8321</name>
    <dbReference type="NCBI Taxonomy" id="765912"/>
    <lineage>
        <taxon>Bacteria</taxon>
        <taxon>Pseudomonadati</taxon>
        <taxon>Pseudomonadota</taxon>
        <taxon>Gammaproteobacteria</taxon>
        <taxon>Chromatiales</taxon>
        <taxon>Chromatiaceae</taxon>
        <taxon>Thioflavicoccus</taxon>
    </lineage>
</organism>
<name>L0H3Q8_9GAMM</name>
<evidence type="ECO:0000313" key="2">
    <source>
        <dbReference type="EMBL" id="AGA92224.1"/>
    </source>
</evidence>
<dbReference type="HOGENOM" id="CLU_130418_0_0_6"/>
<evidence type="ECO:0000313" key="3">
    <source>
        <dbReference type="Proteomes" id="UP000010816"/>
    </source>
</evidence>